<dbReference type="AlphaFoldDB" id="A0AAD5MDG8"/>
<organism evidence="1 2">
    <name type="scientific">Parelaphostrongylus tenuis</name>
    <name type="common">Meningeal worm</name>
    <dbReference type="NCBI Taxonomy" id="148309"/>
    <lineage>
        <taxon>Eukaryota</taxon>
        <taxon>Metazoa</taxon>
        <taxon>Ecdysozoa</taxon>
        <taxon>Nematoda</taxon>
        <taxon>Chromadorea</taxon>
        <taxon>Rhabditida</taxon>
        <taxon>Rhabditina</taxon>
        <taxon>Rhabditomorpha</taxon>
        <taxon>Strongyloidea</taxon>
        <taxon>Metastrongylidae</taxon>
        <taxon>Parelaphostrongylus</taxon>
    </lineage>
</organism>
<evidence type="ECO:0000313" key="2">
    <source>
        <dbReference type="Proteomes" id="UP001196413"/>
    </source>
</evidence>
<sequence length="142" mass="16061">MEKEADKNSYVISALRLVVCVKHWSHSFQLTSPSSSALMLPRSCRSGVSTIVACGWGAIGQIYADYCMLKTMDDDTEENEEERMRELVDSIHTRINAPVFEKPIQRLCVKTIARELFEIQRSIGNTDFSLPLSTSQMTRLIS</sequence>
<keyword evidence="2" id="KW-1185">Reference proteome</keyword>
<dbReference type="Proteomes" id="UP001196413">
    <property type="component" value="Unassembled WGS sequence"/>
</dbReference>
<evidence type="ECO:0000313" key="1">
    <source>
        <dbReference type="EMBL" id="KAJ1346956.1"/>
    </source>
</evidence>
<gene>
    <name evidence="1" type="ORF">KIN20_001892</name>
</gene>
<protein>
    <submittedName>
        <fullName evidence="1">Uncharacterized protein</fullName>
    </submittedName>
</protein>
<dbReference type="EMBL" id="JAHQIW010000246">
    <property type="protein sequence ID" value="KAJ1346956.1"/>
    <property type="molecule type" value="Genomic_DNA"/>
</dbReference>
<accession>A0AAD5MDG8</accession>
<proteinExistence type="predicted"/>
<name>A0AAD5MDG8_PARTN</name>
<comment type="caution">
    <text evidence="1">The sequence shown here is derived from an EMBL/GenBank/DDBJ whole genome shotgun (WGS) entry which is preliminary data.</text>
</comment>
<reference evidence="1" key="1">
    <citation type="submission" date="2021-06" db="EMBL/GenBank/DDBJ databases">
        <title>Parelaphostrongylus tenuis whole genome reference sequence.</title>
        <authorList>
            <person name="Garwood T.J."/>
            <person name="Larsen P.A."/>
            <person name="Fountain-Jones N.M."/>
            <person name="Garbe J.R."/>
            <person name="Macchietto M.G."/>
            <person name="Kania S.A."/>
            <person name="Gerhold R.W."/>
            <person name="Richards J.E."/>
            <person name="Wolf T.M."/>
        </authorList>
    </citation>
    <scope>NUCLEOTIDE SEQUENCE</scope>
    <source>
        <strain evidence="1">MNPRO001-30</strain>
        <tissue evidence="1">Meninges</tissue>
    </source>
</reference>